<dbReference type="EMBL" id="HADY01025314">
    <property type="protein sequence ID" value="SBP63799.1"/>
    <property type="molecule type" value="Transcribed_RNA"/>
</dbReference>
<reference evidence="1" key="2">
    <citation type="submission" date="2016-06" db="EMBL/GenBank/DDBJ databases">
        <title>The genome of a short-lived fish provides insights into sex chromosome evolution and the genetic control of aging.</title>
        <authorList>
            <person name="Reichwald K."/>
            <person name="Felder M."/>
            <person name="Petzold A."/>
            <person name="Koch P."/>
            <person name="Groth M."/>
            <person name="Platzer M."/>
        </authorList>
    </citation>
    <scope>NUCLEOTIDE SEQUENCE</scope>
    <source>
        <tissue evidence="1">Brain</tissue>
    </source>
</reference>
<reference evidence="1" key="1">
    <citation type="submission" date="2016-05" db="EMBL/GenBank/DDBJ databases">
        <authorList>
            <person name="Lavstsen T."/>
            <person name="Jespersen J.S."/>
        </authorList>
    </citation>
    <scope>NUCLEOTIDE SEQUENCE</scope>
    <source>
        <tissue evidence="1">Brain</tissue>
    </source>
</reference>
<proteinExistence type="predicted"/>
<feature type="non-terminal residue" evidence="1">
    <location>
        <position position="132"/>
    </location>
</feature>
<dbReference type="AlphaFoldDB" id="A0A1A8B970"/>
<gene>
    <name evidence="1" type="primary">Nfu_g_1_003844</name>
</gene>
<name>A0A1A8B970_NOTFU</name>
<accession>A0A1A8B970</accession>
<protein>
    <submittedName>
        <fullName evidence="1">Uncharacterized protein</fullName>
    </submittedName>
</protein>
<sequence>DPVVLVSSYLTLNHPPMPGVVLEVTSFRILWPPLTSARLSSNLHLGHLLPSPAHLHLIRRFSRLFTTRPDPVHHHRTLVSDRKNYFPQKQYHFSWFSGSAILSRLLSLAVDTSSFLFLFWSSAFSSPFSSFK</sequence>
<feature type="non-terminal residue" evidence="1">
    <location>
        <position position="1"/>
    </location>
</feature>
<organism evidence="1">
    <name type="scientific">Nothobranchius furzeri</name>
    <name type="common">Turquoise killifish</name>
    <dbReference type="NCBI Taxonomy" id="105023"/>
    <lineage>
        <taxon>Eukaryota</taxon>
        <taxon>Metazoa</taxon>
        <taxon>Chordata</taxon>
        <taxon>Craniata</taxon>
        <taxon>Vertebrata</taxon>
        <taxon>Euteleostomi</taxon>
        <taxon>Actinopterygii</taxon>
        <taxon>Neopterygii</taxon>
        <taxon>Teleostei</taxon>
        <taxon>Neoteleostei</taxon>
        <taxon>Acanthomorphata</taxon>
        <taxon>Ovalentaria</taxon>
        <taxon>Atherinomorphae</taxon>
        <taxon>Cyprinodontiformes</taxon>
        <taxon>Nothobranchiidae</taxon>
        <taxon>Nothobranchius</taxon>
    </lineage>
</organism>
<evidence type="ECO:0000313" key="1">
    <source>
        <dbReference type="EMBL" id="SBP63799.1"/>
    </source>
</evidence>